<evidence type="ECO:0000256" key="1">
    <source>
        <dbReference type="SAM" id="MobiDB-lite"/>
    </source>
</evidence>
<organism evidence="4 5">
    <name type="scientific">Ponticaulis profundi</name>
    <dbReference type="NCBI Taxonomy" id="2665222"/>
    <lineage>
        <taxon>Bacteria</taxon>
        <taxon>Pseudomonadati</taxon>
        <taxon>Pseudomonadota</taxon>
        <taxon>Alphaproteobacteria</taxon>
        <taxon>Hyphomonadales</taxon>
        <taxon>Hyphomonadaceae</taxon>
        <taxon>Ponticaulis</taxon>
    </lineage>
</organism>
<name>A0ABW1S4K1_9PROT</name>
<keyword evidence="2" id="KW-0732">Signal</keyword>
<accession>A0ABW1S4K1</accession>
<comment type="caution">
    <text evidence="4">The sequence shown here is derived from an EMBL/GenBank/DDBJ whole genome shotgun (WGS) entry which is preliminary data.</text>
</comment>
<gene>
    <name evidence="4" type="ORF">ACFQDM_00305</name>
</gene>
<dbReference type="SUPFAM" id="SSF50998">
    <property type="entry name" value="Quinoprotein alcohol dehydrogenase-like"/>
    <property type="match status" value="2"/>
</dbReference>
<dbReference type="PROSITE" id="PS51257">
    <property type="entry name" value="PROKAR_LIPOPROTEIN"/>
    <property type="match status" value="1"/>
</dbReference>
<dbReference type="InterPro" id="IPR011047">
    <property type="entry name" value="Quinoprotein_ADH-like_sf"/>
</dbReference>
<feature type="compositionally biased region" description="Pro residues" evidence="1">
    <location>
        <begin position="31"/>
        <end position="47"/>
    </location>
</feature>
<dbReference type="InterPro" id="IPR002372">
    <property type="entry name" value="PQQ_rpt_dom"/>
</dbReference>
<dbReference type="Pfam" id="PF13360">
    <property type="entry name" value="PQQ_2"/>
    <property type="match status" value="1"/>
</dbReference>
<feature type="domain" description="Pyrrolo-quinoline quinone repeat" evidence="3">
    <location>
        <begin position="430"/>
        <end position="540"/>
    </location>
</feature>
<evidence type="ECO:0000313" key="4">
    <source>
        <dbReference type="EMBL" id="MFC6196494.1"/>
    </source>
</evidence>
<sequence>MNRFVSTLAVAVSAGLLVSCSGGGGSGSAPTPTPTPAPTPTPTPTPTPVSLTLTPSSGQYIAVEGTKVLDFSVTAKIEGDVDGAESLDVDFDEGMFQLPLGIQDLGAGEFKLEFKLVDGIEFKFGTQNGEMNFRVCEDSPCNEIVPNTETKFNYVIDSPFADWTSVQRNASHNAYVAATLDPSKFVQAWKRSLPDEQNFTTLASGAGRIYLTETVRQDPPFFSKQPLRIFALNTEDGATDWEIVPGPDSEGQSGAAFGGGKVLVKAGLPGRGVILFIDPETGEFDFKEASYRTEATFFYGLTAYEDDVFDLLWNLTGTVDSISISNRSLNYSRSLGNGTWTGRGQAVAATDESVFAFSASRFNQIDRLSGTIIRQIEDPLAPFRTYDFASAIMAIDDDNIISYTGTGGSFAHFSPRPTFLRPIVRVNFVSGDIEWRTQGSYLTRLAHANGVVYAAGPENDRMDAIDATTGDVIWSWPLPAQANSFNCNIMVTDNLAFLSTDEAVYAIDLATRTQVWKHDAPGCVSVASKDKLIIQEGVVPATGTQNYFRSTGVITAYSVSN</sequence>
<keyword evidence="5" id="KW-1185">Reference proteome</keyword>
<dbReference type="InterPro" id="IPR015943">
    <property type="entry name" value="WD40/YVTN_repeat-like_dom_sf"/>
</dbReference>
<dbReference type="Gene3D" id="2.130.10.10">
    <property type="entry name" value="YVTN repeat-like/Quinoprotein amine dehydrogenase"/>
    <property type="match status" value="2"/>
</dbReference>
<evidence type="ECO:0000313" key="5">
    <source>
        <dbReference type="Proteomes" id="UP001596303"/>
    </source>
</evidence>
<feature type="region of interest" description="Disordered" evidence="1">
    <location>
        <begin position="22"/>
        <end position="48"/>
    </location>
</feature>
<feature type="signal peptide" evidence="2">
    <location>
        <begin position="1"/>
        <end position="24"/>
    </location>
</feature>
<dbReference type="EMBL" id="JBHSSW010000001">
    <property type="protein sequence ID" value="MFC6196494.1"/>
    <property type="molecule type" value="Genomic_DNA"/>
</dbReference>
<protein>
    <submittedName>
        <fullName evidence="4">PQQ-binding-like beta-propeller repeat protein</fullName>
    </submittedName>
</protein>
<dbReference type="PANTHER" id="PTHR34512:SF30">
    <property type="entry name" value="OUTER MEMBRANE PROTEIN ASSEMBLY FACTOR BAMB"/>
    <property type="match status" value="1"/>
</dbReference>
<dbReference type="RefSeq" id="WP_377373945.1">
    <property type="nucleotide sequence ID" value="NZ_JBHSSW010000001.1"/>
</dbReference>
<reference evidence="5" key="1">
    <citation type="journal article" date="2019" name="Int. J. Syst. Evol. Microbiol.">
        <title>The Global Catalogue of Microorganisms (GCM) 10K type strain sequencing project: providing services to taxonomists for standard genome sequencing and annotation.</title>
        <authorList>
            <consortium name="The Broad Institute Genomics Platform"/>
            <consortium name="The Broad Institute Genome Sequencing Center for Infectious Disease"/>
            <person name="Wu L."/>
            <person name="Ma J."/>
        </authorList>
    </citation>
    <scope>NUCLEOTIDE SEQUENCE [LARGE SCALE GENOMIC DNA]</scope>
    <source>
        <strain evidence="5">CGMCC-1.15741</strain>
    </source>
</reference>
<evidence type="ECO:0000259" key="3">
    <source>
        <dbReference type="Pfam" id="PF13360"/>
    </source>
</evidence>
<dbReference type="PANTHER" id="PTHR34512">
    <property type="entry name" value="CELL SURFACE PROTEIN"/>
    <property type="match status" value="1"/>
</dbReference>
<proteinExistence type="predicted"/>
<feature type="chain" id="PRO_5046400034" evidence="2">
    <location>
        <begin position="25"/>
        <end position="561"/>
    </location>
</feature>
<dbReference type="Proteomes" id="UP001596303">
    <property type="component" value="Unassembled WGS sequence"/>
</dbReference>
<evidence type="ECO:0000256" key="2">
    <source>
        <dbReference type="SAM" id="SignalP"/>
    </source>
</evidence>